<evidence type="ECO:0000313" key="3">
    <source>
        <dbReference type="EMBL" id="CAL1354498.1"/>
    </source>
</evidence>
<proteinExistence type="predicted"/>
<feature type="compositionally biased region" description="Polar residues" evidence="1">
    <location>
        <begin position="95"/>
        <end position="107"/>
    </location>
</feature>
<feature type="compositionally biased region" description="Low complexity" evidence="1">
    <location>
        <begin position="151"/>
        <end position="170"/>
    </location>
</feature>
<evidence type="ECO:0000256" key="1">
    <source>
        <dbReference type="SAM" id="MobiDB-lite"/>
    </source>
</evidence>
<protein>
    <recommendedName>
        <fullName evidence="2">RIN4 pathogenic type III effector avirulence factor Avr cleavage site domain-containing protein</fullName>
    </recommendedName>
</protein>
<feature type="compositionally biased region" description="Polar residues" evidence="1">
    <location>
        <begin position="208"/>
        <end position="222"/>
    </location>
</feature>
<dbReference type="InterPro" id="IPR008700">
    <property type="entry name" value="TypeIII_avirulence_cleave"/>
</dbReference>
<dbReference type="PANTHER" id="PTHR33159">
    <property type="entry name" value="RPM1-INTERACTING PROTEIN 4 (RIN4) FAMILY PROTEIN"/>
    <property type="match status" value="1"/>
</dbReference>
<evidence type="ECO:0000259" key="2">
    <source>
        <dbReference type="Pfam" id="PF05627"/>
    </source>
</evidence>
<dbReference type="PANTHER" id="PTHR33159:SF6">
    <property type="entry name" value="RPM1-INTERACTING PROTEIN 4"/>
    <property type="match status" value="1"/>
</dbReference>
<dbReference type="EMBL" id="OZ034813">
    <property type="protein sequence ID" value="CAL1354498.1"/>
    <property type="molecule type" value="Genomic_DNA"/>
</dbReference>
<feature type="compositionally biased region" description="Basic residues" evidence="1">
    <location>
        <begin position="223"/>
        <end position="235"/>
    </location>
</feature>
<reference evidence="3 4" key="1">
    <citation type="submission" date="2024-04" db="EMBL/GenBank/DDBJ databases">
        <authorList>
            <person name="Fracassetti M."/>
        </authorList>
    </citation>
    <scope>NUCLEOTIDE SEQUENCE [LARGE SCALE GENOMIC DNA]</scope>
</reference>
<feature type="region of interest" description="Disordered" evidence="1">
    <location>
        <begin position="201"/>
        <end position="235"/>
    </location>
</feature>
<organism evidence="3 4">
    <name type="scientific">Linum trigynum</name>
    <dbReference type="NCBI Taxonomy" id="586398"/>
    <lineage>
        <taxon>Eukaryota</taxon>
        <taxon>Viridiplantae</taxon>
        <taxon>Streptophyta</taxon>
        <taxon>Embryophyta</taxon>
        <taxon>Tracheophyta</taxon>
        <taxon>Spermatophyta</taxon>
        <taxon>Magnoliopsida</taxon>
        <taxon>eudicotyledons</taxon>
        <taxon>Gunneridae</taxon>
        <taxon>Pentapetalae</taxon>
        <taxon>rosids</taxon>
        <taxon>fabids</taxon>
        <taxon>Malpighiales</taxon>
        <taxon>Linaceae</taxon>
        <taxon>Linum</taxon>
    </lineage>
</organism>
<dbReference type="GO" id="GO:0005886">
    <property type="term" value="C:plasma membrane"/>
    <property type="evidence" value="ECO:0007669"/>
    <property type="project" value="TreeGrafter"/>
</dbReference>
<dbReference type="AlphaFoldDB" id="A0AAV2CDQ1"/>
<dbReference type="Proteomes" id="UP001497516">
    <property type="component" value="Chromosome 1"/>
</dbReference>
<accession>A0AAV2CDQ1</accession>
<keyword evidence="4" id="KW-1185">Reference proteome</keyword>
<name>A0AAV2CDQ1_9ROSI</name>
<dbReference type="Pfam" id="PF05627">
    <property type="entry name" value="AvrRpt-cleavage"/>
    <property type="match status" value="1"/>
</dbReference>
<dbReference type="InterPro" id="IPR040387">
    <property type="entry name" value="RIN4/NOI4"/>
</dbReference>
<evidence type="ECO:0000313" key="4">
    <source>
        <dbReference type="Proteomes" id="UP001497516"/>
    </source>
</evidence>
<feature type="domain" description="RIN4 pathogenic type III effector avirulence factor Avr cleavage site" evidence="2">
    <location>
        <begin position="168"/>
        <end position="199"/>
    </location>
</feature>
<feature type="region of interest" description="Disordered" evidence="1">
    <location>
        <begin position="95"/>
        <end position="181"/>
    </location>
</feature>
<gene>
    <name evidence="3" type="ORF">LTRI10_LOCUS2305</name>
</gene>
<sequence length="247" mass="26860">MRTKSAADLETRDSMVVPNCTEEPIIIRATETRDYDNIHSKLQGPRRSATDCSATTASQFHQTQRAALLASRQMRKTVSSSALYSRSCSIAISTDNGSSTTANNGRPQSPLPLPTPATSSSPAPWERKAAGSSPRPEGHAPQTPARGPPRFRSSSAAARFSDASDCSSSAVPKFGDWDEMDPSSADGYTHIFNRVREERHAAAAGGNTPVSNGTGTRHSQQANRKHHPRTRRRNSSNKSWYHCFTCF</sequence>